<gene>
    <name evidence="1" type="ORF">GCM10010833_25200</name>
</gene>
<comment type="caution">
    <text evidence="1">The sequence shown here is derived from an EMBL/GenBank/DDBJ whole genome shotgun (WGS) entry which is preliminary data.</text>
</comment>
<sequence length="97" mass="10424">MLNFAPPGMLAQGAFQALDTLMDPQRQKAVAANGGQLGGIDACAMVTAYPMGPKPVGHHLRENPLIRMRQHDVCCVLDEFRLCGPDDLGHVAWEIGA</sequence>
<evidence type="ECO:0000313" key="1">
    <source>
        <dbReference type="EMBL" id="GGB68944.1"/>
    </source>
</evidence>
<evidence type="ECO:0000313" key="2">
    <source>
        <dbReference type="Proteomes" id="UP000614261"/>
    </source>
</evidence>
<name>A0ABQ1JL04_9SPHN</name>
<dbReference type="Proteomes" id="UP000614261">
    <property type="component" value="Unassembled WGS sequence"/>
</dbReference>
<proteinExistence type="predicted"/>
<keyword evidence="2" id="KW-1185">Reference proteome</keyword>
<dbReference type="EMBL" id="BMGD01000004">
    <property type="protein sequence ID" value="GGB68944.1"/>
    <property type="molecule type" value="Genomic_DNA"/>
</dbReference>
<accession>A0ABQ1JL04</accession>
<protein>
    <submittedName>
        <fullName evidence="1">Uncharacterized protein</fullName>
    </submittedName>
</protein>
<reference evidence="2" key="1">
    <citation type="journal article" date="2019" name="Int. J. Syst. Evol. Microbiol.">
        <title>The Global Catalogue of Microorganisms (GCM) 10K type strain sequencing project: providing services to taxonomists for standard genome sequencing and annotation.</title>
        <authorList>
            <consortium name="The Broad Institute Genomics Platform"/>
            <consortium name="The Broad Institute Genome Sequencing Center for Infectious Disease"/>
            <person name="Wu L."/>
            <person name="Ma J."/>
        </authorList>
    </citation>
    <scope>NUCLEOTIDE SEQUENCE [LARGE SCALE GENOMIC DNA]</scope>
    <source>
        <strain evidence="2">CGMCC 1.12851</strain>
    </source>
</reference>
<organism evidence="1 2">
    <name type="scientific">Blastomonas aquatica</name>
    <dbReference type="NCBI Taxonomy" id="1510276"/>
    <lineage>
        <taxon>Bacteria</taxon>
        <taxon>Pseudomonadati</taxon>
        <taxon>Pseudomonadota</taxon>
        <taxon>Alphaproteobacteria</taxon>
        <taxon>Sphingomonadales</taxon>
        <taxon>Sphingomonadaceae</taxon>
        <taxon>Blastomonas</taxon>
    </lineage>
</organism>